<dbReference type="GO" id="GO:0005643">
    <property type="term" value="C:nuclear pore"/>
    <property type="evidence" value="ECO:0007669"/>
    <property type="project" value="InterPro"/>
</dbReference>
<dbReference type="InterPro" id="IPR012476">
    <property type="entry name" value="GLE1"/>
</dbReference>
<evidence type="ECO:0000256" key="1">
    <source>
        <dbReference type="ARBA" id="ARBA00024680"/>
    </source>
</evidence>
<accession>A0A0M3I354</accession>
<name>A0A0M3I354_ASCLU</name>
<proteinExistence type="predicted"/>
<dbReference type="AlphaFoldDB" id="A0A0M3I354"/>
<sequence length="215" mass="23785">MIHILNAYINLVVQDATLVNVVAAVLSRVASRWEEFTLFLFGKLCASSLLLSMEFKKCAEKIVEMSRRDENASEATAAWAARETTLVRLFAAIHASWPSTTSGQCDSSISNTHEDTSAGAPLLWLLTVATLRQHSPFAAALLTGLLTQSGWMLCDVYEKQFKKLLAVIGEKVIVMWENKLTTASLSSVVCSCQRMWVTSLKGSYDRGFFLKNPDI</sequence>
<evidence type="ECO:0000313" key="4">
    <source>
        <dbReference type="WBParaSite" id="ALUE_0001103101-mRNA-1"/>
    </source>
</evidence>
<evidence type="ECO:0000256" key="2">
    <source>
        <dbReference type="ARBA" id="ARBA00030897"/>
    </source>
</evidence>
<dbReference type="Proteomes" id="UP000036681">
    <property type="component" value="Unplaced"/>
</dbReference>
<evidence type="ECO:0000313" key="3">
    <source>
        <dbReference type="Proteomes" id="UP000036681"/>
    </source>
</evidence>
<dbReference type="InterPro" id="IPR038506">
    <property type="entry name" value="GLE1-like_sf"/>
</dbReference>
<comment type="function">
    <text evidence="1">Required for the export of mRNAs containing poly(A) tails from the nucleus into the cytoplasm. May be involved in the terminal step of the mRNA transport through the nuclear pore complex (NPC).</text>
</comment>
<keyword evidence="3" id="KW-1185">Reference proteome</keyword>
<dbReference type="GO" id="GO:0016973">
    <property type="term" value="P:poly(A)+ mRNA export from nucleus"/>
    <property type="evidence" value="ECO:0007669"/>
    <property type="project" value="InterPro"/>
</dbReference>
<dbReference type="Gene3D" id="1.25.40.510">
    <property type="entry name" value="GLE1-like"/>
    <property type="match status" value="1"/>
</dbReference>
<reference evidence="4" key="1">
    <citation type="submission" date="2017-02" db="UniProtKB">
        <authorList>
            <consortium name="WormBaseParasite"/>
        </authorList>
    </citation>
    <scope>IDENTIFICATION</scope>
</reference>
<protein>
    <recommendedName>
        <fullName evidence="2">GLE1 RNA export mediator</fullName>
    </recommendedName>
</protein>
<dbReference type="WBParaSite" id="ALUE_0001103101-mRNA-1">
    <property type="protein sequence ID" value="ALUE_0001103101-mRNA-1"/>
    <property type="gene ID" value="ALUE_0001103101"/>
</dbReference>
<organism evidence="3 4">
    <name type="scientific">Ascaris lumbricoides</name>
    <name type="common">Giant roundworm</name>
    <dbReference type="NCBI Taxonomy" id="6252"/>
    <lineage>
        <taxon>Eukaryota</taxon>
        <taxon>Metazoa</taxon>
        <taxon>Ecdysozoa</taxon>
        <taxon>Nematoda</taxon>
        <taxon>Chromadorea</taxon>
        <taxon>Rhabditida</taxon>
        <taxon>Spirurina</taxon>
        <taxon>Ascaridomorpha</taxon>
        <taxon>Ascaridoidea</taxon>
        <taxon>Ascarididae</taxon>
        <taxon>Ascaris</taxon>
    </lineage>
</organism>
<dbReference type="Pfam" id="PF07817">
    <property type="entry name" value="GLE1"/>
    <property type="match status" value="1"/>
</dbReference>